<feature type="transmembrane region" description="Helical" evidence="2">
    <location>
        <begin position="125"/>
        <end position="150"/>
    </location>
</feature>
<organism evidence="3">
    <name type="scientific">uncultured marine group II/III euryarchaeote KM3_192_D09</name>
    <dbReference type="NCBI Taxonomy" id="1457965"/>
    <lineage>
        <taxon>Archaea</taxon>
        <taxon>Methanobacteriati</taxon>
        <taxon>Methanobacteriota</taxon>
        <taxon>environmental samples</taxon>
    </lineage>
</organism>
<feature type="transmembrane region" description="Helical" evidence="2">
    <location>
        <begin position="162"/>
        <end position="182"/>
    </location>
</feature>
<keyword evidence="2" id="KW-0812">Transmembrane</keyword>
<dbReference type="AlphaFoldDB" id="A0A075GW15"/>
<name>A0A075GW15_9EURY</name>
<dbReference type="EMBL" id="KF900771">
    <property type="protein sequence ID" value="AIF06472.1"/>
    <property type="molecule type" value="Genomic_DNA"/>
</dbReference>
<evidence type="ECO:0008006" key="4">
    <source>
        <dbReference type="Google" id="ProtNLM"/>
    </source>
</evidence>
<feature type="region of interest" description="Disordered" evidence="1">
    <location>
        <begin position="1"/>
        <end position="30"/>
    </location>
</feature>
<sequence>MSGDDDAVESVDEPVSGLDTESNDELGGVTVTGGESAPPVGVNWQVWVPVVLGLVASLLSKLTFDDHVGPMLGLTSEWWLANGILLFSGDIFTFSLFVLSIKLYADWGSRVKFLLGGTLTVSLCLLGVVYLSVICWGFIILGWILVTVVWGQYRLSPPRTGIWLGFGGAVAIVLGNLLAFFLL</sequence>
<feature type="transmembrane region" description="Helical" evidence="2">
    <location>
        <begin position="84"/>
        <end position="105"/>
    </location>
</feature>
<keyword evidence="2" id="KW-1133">Transmembrane helix</keyword>
<feature type="compositionally biased region" description="Acidic residues" evidence="1">
    <location>
        <begin position="1"/>
        <end position="12"/>
    </location>
</feature>
<reference evidence="3" key="1">
    <citation type="journal article" date="2014" name="Genome Biol. Evol.">
        <title>Pangenome evidence for extensive interdomain horizontal transfer affecting lineage core and shell genes in uncultured planktonic thaumarchaeota and euryarchaeota.</title>
        <authorList>
            <person name="Deschamps P."/>
            <person name="Zivanovic Y."/>
            <person name="Moreira D."/>
            <person name="Rodriguez-Valera F."/>
            <person name="Lopez-Garcia P."/>
        </authorList>
    </citation>
    <scope>NUCLEOTIDE SEQUENCE</scope>
</reference>
<evidence type="ECO:0000256" key="2">
    <source>
        <dbReference type="SAM" id="Phobius"/>
    </source>
</evidence>
<evidence type="ECO:0000256" key="1">
    <source>
        <dbReference type="SAM" id="MobiDB-lite"/>
    </source>
</evidence>
<proteinExistence type="predicted"/>
<protein>
    <recommendedName>
        <fullName evidence="4">Yip1 domain-containing protein</fullName>
    </recommendedName>
</protein>
<accession>A0A075GW15</accession>
<evidence type="ECO:0000313" key="3">
    <source>
        <dbReference type="EMBL" id="AIF06472.1"/>
    </source>
</evidence>
<keyword evidence="2" id="KW-0472">Membrane</keyword>